<feature type="region of interest" description="Disordered" evidence="6">
    <location>
        <begin position="1"/>
        <end position="21"/>
    </location>
</feature>
<dbReference type="InterPro" id="IPR000719">
    <property type="entry name" value="Prot_kinase_dom"/>
</dbReference>
<feature type="compositionally biased region" description="Low complexity" evidence="6">
    <location>
        <begin position="408"/>
        <end position="445"/>
    </location>
</feature>
<dbReference type="Gene3D" id="2.60.120.560">
    <property type="entry name" value="Exo-inulinase, domain 1"/>
    <property type="match status" value="1"/>
</dbReference>
<feature type="compositionally biased region" description="Low complexity" evidence="6">
    <location>
        <begin position="355"/>
        <end position="370"/>
    </location>
</feature>
<dbReference type="PROSITE" id="PS00107">
    <property type="entry name" value="PROTEIN_KINASE_ATP"/>
    <property type="match status" value="1"/>
</dbReference>
<dbReference type="SUPFAM" id="SSF56112">
    <property type="entry name" value="Protein kinase-like (PK-like)"/>
    <property type="match status" value="1"/>
</dbReference>
<dbReference type="RefSeq" id="WP_344082684.1">
    <property type="nucleotide sequence ID" value="NZ_BAAALS010000016.1"/>
</dbReference>
<evidence type="ECO:0000313" key="10">
    <source>
        <dbReference type="Proteomes" id="UP001500655"/>
    </source>
</evidence>
<keyword evidence="1" id="KW-0808">Transferase</keyword>
<evidence type="ECO:0000256" key="7">
    <source>
        <dbReference type="SAM" id="Phobius"/>
    </source>
</evidence>
<feature type="region of interest" description="Disordered" evidence="6">
    <location>
        <begin position="311"/>
        <end position="370"/>
    </location>
</feature>
<feature type="domain" description="Protein kinase" evidence="8">
    <location>
        <begin position="23"/>
        <end position="280"/>
    </location>
</feature>
<evidence type="ECO:0000313" key="9">
    <source>
        <dbReference type="EMBL" id="GAA1760030.1"/>
    </source>
</evidence>
<keyword evidence="7" id="KW-0472">Membrane</keyword>
<evidence type="ECO:0000256" key="3">
    <source>
        <dbReference type="ARBA" id="ARBA00022777"/>
    </source>
</evidence>
<dbReference type="SMART" id="SM00220">
    <property type="entry name" value="S_TKc"/>
    <property type="match status" value="1"/>
</dbReference>
<evidence type="ECO:0000256" key="5">
    <source>
        <dbReference type="PROSITE-ProRule" id="PRU10141"/>
    </source>
</evidence>
<keyword evidence="3" id="KW-0418">Kinase</keyword>
<proteinExistence type="predicted"/>
<evidence type="ECO:0000256" key="1">
    <source>
        <dbReference type="ARBA" id="ARBA00022679"/>
    </source>
</evidence>
<feature type="binding site" evidence="5">
    <location>
        <position position="51"/>
    </location>
    <ligand>
        <name>ATP</name>
        <dbReference type="ChEBI" id="CHEBI:30616"/>
    </ligand>
</feature>
<dbReference type="InterPro" id="IPR008271">
    <property type="entry name" value="Ser/Thr_kinase_AS"/>
</dbReference>
<accession>A0ABP4WSU3</accession>
<keyword evidence="2 5" id="KW-0547">Nucleotide-binding</keyword>
<keyword evidence="7" id="KW-0812">Transmembrane</keyword>
<dbReference type="Pfam" id="PF00069">
    <property type="entry name" value="Pkinase"/>
    <property type="match status" value="1"/>
</dbReference>
<dbReference type="Proteomes" id="UP001500655">
    <property type="component" value="Unassembled WGS sequence"/>
</dbReference>
<keyword evidence="4 5" id="KW-0067">ATP-binding</keyword>
<name>A0ABP4WSU3_9ACTN</name>
<keyword evidence="10" id="KW-1185">Reference proteome</keyword>
<evidence type="ECO:0000256" key="4">
    <source>
        <dbReference type="ARBA" id="ARBA00022840"/>
    </source>
</evidence>
<comment type="caution">
    <text evidence="9">The sequence shown here is derived from an EMBL/GenBank/DDBJ whole genome shotgun (WGS) entry which is preliminary data.</text>
</comment>
<dbReference type="InterPro" id="IPR011009">
    <property type="entry name" value="Kinase-like_dom_sf"/>
</dbReference>
<organism evidence="9 10">
    <name type="scientific">Luedemannella helvata</name>
    <dbReference type="NCBI Taxonomy" id="349315"/>
    <lineage>
        <taxon>Bacteria</taxon>
        <taxon>Bacillati</taxon>
        <taxon>Actinomycetota</taxon>
        <taxon>Actinomycetes</taxon>
        <taxon>Micromonosporales</taxon>
        <taxon>Micromonosporaceae</taxon>
        <taxon>Luedemannella</taxon>
    </lineage>
</organism>
<evidence type="ECO:0000259" key="8">
    <source>
        <dbReference type="PROSITE" id="PS50011"/>
    </source>
</evidence>
<dbReference type="EMBL" id="BAAALS010000016">
    <property type="protein sequence ID" value="GAA1760030.1"/>
    <property type="molecule type" value="Genomic_DNA"/>
</dbReference>
<gene>
    <name evidence="9" type="ORF">GCM10009681_34030</name>
</gene>
<dbReference type="PROSITE" id="PS00108">
    <property type="entry name" value="PROTEIN_KINASE_ST"/>
    <property type="match status" value="1"/>
</dbReference>
<evidence type="ECO:0000256" key="6">
    <source>
        <dbReference type="SAM" id="MobiDB-lite"/>
    </source>
</evidence>
<feature type="compositionally biased region" description="Polar residues" evidence="6">
    <location>
        <begin position="317"/>
        <end position="328"/>
    </location>
</feature>
<evidence type="ECO:0000256" key="2">
    <source>
        <dbReference type="ARBA" id="ARBA00022741"/>
    </source>
</evidence>
<dbReference type="InterPro" id="IPR017441">
    <property type="entry name" value="Protein_kinase_ATP_BS"/>
</dbReference>
<sequence>MSVGEAPRVRPLRRGDPEQLGPYRIVGRLGEGGMGTVFYAENGDGQPVALKVIRPEIADDDDFRRRFQKEVDRARQVPPFCTAEVLDADTDHDPPYLVVEYVDGPTLSNVVQERGPLSPANQHGLAVGMAVALTAIHGAGVIHRDLKPSNVLLAPGSPKVIDFGIARAVVGHDPQTHTDQMMGTVGYMAPERLEPGRVLTPAADIFAWGAVVAFAATGRTPFRAEEPAAVALKIVSEEPDLEGLTGQLRDLVELALAKDPAARPTARQLVDRLLAGEGFASAATDRPAAFAEQPEVLAAAGIVPATQPVPGAADTAVQPSSNAQTVTLPSVGRVPVSPTPVVPRQPVRAGGGPASRGPARRPAAAGSSRRGNQALVTILAVCVLLLGGTVVGILTGKIPLPDQAASHTGPTAGAVAPPASAGVLTTPPATTAPPTSVVPTSAVPSSPAPPTGRQDTPSLAPDAKVAIKDALSAPGRWINSTHSTYDASCTLKGRLTVTLNYPNLGSYRCQGPSTTFTDFTVAVDVSIPDANSCAGVWYRFNNPAGYVLQVCKERYVLQTHINSTRKTLTPYYYVKPVADGETIHVTIRADGDTFFFYQGDDLLGEFTDQTFAGGRIILGVIVPSSASVPPVTTTFSDITIWK</sequence>
<dbReference type="PROSITE" id="PS50011">
    <property type="entry name" value="PROTEIN_KINASE_DOM"/>
    <property type="match status" value="1"/>
</dbReference>
<feature type="region of interest" description="Disordered" evidence="6">
    <location>
        <begin position="405"/>
        <end position="459"/>
    </location>
</feature>
<feature type="transmembrane region" description="Helical" evidence="7">
    <location>
        <begin position="374"/>
        <end position="394"/>
    </location>
</feature>
<dbReference type="Gene3D" id="1.10.510.10">
    <property type="entry name" value="Transferase(Phosphotransferase) domain 1"/>
    <property type="match status" value="1"/>
</dbReference>
<reference evidence="10" key="1">
    <citation type="journal article" date="2019" name="Int. J. Syst. Evol. Microbiol.">
        <title>The Global Catalogue of Microorganisms (GCM) 10K type strain sequencing project: providing services to taxonomists for standard genome sequencing and annotation.</title>
        <authorList>
            <consortium name="The Broad Institute Genomics Platform"/>
            <consortium name="The Broad Institute Genome Sequencing Center for Infectious Disease"/>
            <person name="Wu L."/>
            <person name="Ma J."/>
        </authorList>
    </citation>
    <scope>NUCLEOTIDE SEQUENCE [LARGE SCALE GENOMIC DNA]</scope>
    <source>
        <strain evidence="10">JCM 13249</strain>
    </source>
</reference>
<dbReference type="Gene3D" id="3.30.200.20">
    <property type="entry name" value="Phosphorylase Kinase, domain 1"/>
    <property type="match status" value="1"/>
</dbReference>
<dbReference type="PANTHER" id="PTHR43289:SF34">
    <property type="entry name" value="SERINE_THREONINE-PROTEIN KINASE YBDM-RELATED"/>
    <property type="match status" value="1"/>
</dbReference>
<dbReference type="CDD" id="cd14014">
    <property type="entry name" value="STKc_PknB_like"/>
    <property type="match status" value="1"/>
</dbReference>
<dbReference type="PANTHER" id="PTHR43289">
    <property type="entry name" value="MITOGEN-ACTIVATED PROTEIN KINASE KINASE KINASE 20-RELATED"/>
    <property type="match status" value="1"/>
</dbReference>
<protein>
    <recommendedName>
        <fullName evidence="8">Protein kinase domain-containing protein</fullName>
    </recommendedName>
</protein>
<keyword evidence="7" id="KW-1133">Transmembrane helix</keyword>